<dbReference type="OrthoDB" id="9790842at2"/>
<keyword evidence="3" id="KW-1185">Reference proteome</keyword>
<organism evidence="2 3">
    <name type="scientific">Eubacterium ruminantium</name>
    <dbReference type="NCBI Taxonomy" id="42322"/>
    <lineage>
        <taxon>Bacteria</taxon>
        <taxon>Bacillati</taxon>
        <taxon>Bacillota</taxon>
        <taxon>Clostridia</taxon>
        <taxon>Eubacteriales</taxon>
        <taxon>Eubacteriaceae</taxon>
        <taxon>Eubacterium</taxon>
    </lineage>
</organism>
<dbReference type="InterPro" id="IPR005182">
    <property type="entry name" value="YdbS-like_PH"/>
</dbReference>
<reference evidence="2 3" key="1">
    <citation type="submission" date="2017-02" db="EMBL/GenBank/DDBJ databases">
        <authorList>
            <person name="Peterson S.W."/>
        </authorList>
    </citation>
    <scope>NUCLEOTIDE SEQUENCE [LARGE SCALE GENOMIC DNA]</scope>
    <source>
        <strain evidence="2 3">ATCC 17233</strain>
    </source>
</reference>
<gene>
    <name evidence="2" type="ORF">SAMN02745110_00760</name>
</gene>
<dbReference type="Pfam" id="PF03703">
    <property type="entry name" value="bPH_2"/>
    <property type="match status" value="1"/>
</dbReference>
<dbReference type="AlphaFoldDB" id="A0A1T4LAT1"/>
<dbReference type="PANTHER" id="PTHR37938:SF1">
    <property type="entry name" value="BLL0215 PROTEIN"/>
    <property type="match status" value="1"/>
</dbReference>
<evidence type="ECO:0000259" key="1">
    <source>
        <dbReference type="Pfam" id="PF03703"/>
    </source>
</evidence>
<sequence length="140" mass="16645">MADKKQEEGVLWKDRMRHLGLPISFTIYKLKDDRLFLQRGFFTTRYEETLLYRVRDLSLRRTLWQKIFGVGSIVVTSSDKSNPYLELKNIKNTMEVKELLHKKVEEMKNKKRMRVNEMVDSPFDTDGDGDVDVDFDDDTF</sequence>
<dbReference type="PANTHER" id="PTHR37938">
    <property type="entry name" value="BLL0215 PROTEIN"/>
    <property type="match status" value="1"/>
</dbReference>
<feature type="domain" description="YdbS-like PH" evidence="1">
    <location>
        <begin position="26"/>
        <end position="99"/>
    </location>
</feature>
<dbReference type="Proteomes" id="UP000189857">
    <property type="component" value="Unassembled WGS sequence"/>
</dbReference>
<name>A0A1T4LAT1_9FIRM</name>
<proteinExistence type="predicted"/>
<dbReference type="EMBL" id="FUXA01000005">
    <property type="protein sequence ID" value="SJZ51713.1"/>
    <property type="molecule type" value="Genomic_DNA"/>
</dbReference>
<evidence type="ECO:0000313" key="2">
    <source>
        <dbReference type="EMBL" id="SJZ51713.1"/>
    </source>
</evidence>
<protein>
    <submittedName>
        <fullName evidence="2">PH domain-containing protein</fullName>
    </submittedName>
</protein>
<evidence type="ECO:0000313" key="3">
    <source>
        <dbReference type="Proteomes" id="UP000189857"/>
    </source>
</evidence>
<dbReference type="RefSeq" id="WP_078786533.1">
    <property type="nucleotide sequence ID" value="NZ_CACZYW010000008.1"/>
</dbReference>
<accession>A0A1T4LAT1</accession>